<dbReference type="Pfam" id="PF03699">
    <property type="entry name" value="UPF0182"/>
    <property type="match status" value="1"/>
</dbReference>
<evidence type="ECO:0000313" key="8">
    <source>
        <dbReference type="Proteomes" id="UP000237822"/>
    </source>
</evidence>
<keyword evidence="2 5" id="KW-0812">Transmembrane</keyword>
<reference evidence="7 8" key="1">
    <citation type="submission" date="2018-03" db="EMBL/GenBank/DDBJ databases">
        <title>Genomic Encyclopedia of Archaeal and Bacterial Type Strains, Phase II (KMG-II): from individual species to whole genera.</title>
        <authorList>
            <person name="Goeker M."/>
        </authorList>
    </citation>
    <scope>NUCLEOTIDE SEQUENCE [LARGE SCALE GENOMIC DNA]</scope>
    <source>
        <strain evidence="7 8">ATCC BAA-1496</strain>
    </source>
</reference>
<feature type="compositionally biased region" description="Low complexity" evidence="6">
    <location>
        <begin position="1026"/>
        <end position="1042"/>
    </location>
</feature>
<feature type="transmembrane region" description="Helical" evidence="5">
    <location>
        <begin position="163"/>
        <end position="184"/>
    </location>
</feature>
<feature type="transmembrane region" description="Helical" evidence="5">
    <location>
        <begin position="257"/>
        <end position="278"/>
    </location>
</feature>
<dbReference type="GO" id="GO:0005886">
    <property type="term" value="C:plasma membrane"/>
    <property type="evidence" value="ECO:0007669"/>
    <property type="project" value="UniProtKB-SubCell"/>
</dbReference>
<evidence type="ECO:0000256" key="2">
    <source>
        <dbReference type="ARBA" id="ARBA00022692"/>
    </source>
</evidence>
<dbReference type="PANTHER" id="PTHR39344:SF1">
    <property type="entry name" value="UPF0182 PROTEIN SLL1060"/>
    <property type="match status" value="1"/>
</dbReference>
<dbReference type="RefSeq" id="WP_106296530.1">
    <property type="nucleotide sequence ID" value="NZ_PVTI01000003.1"/>
</dbReference>
<dbReference type="AlphaFoldDB" id="A0A2T0UYF4"/>
<evidence type="ECO:0000256" key="3">
    <source>
        <dbReference type="ARBA" id="ARBA00022989"/>
    </source>
</evidence>
<dbReference type="Proteomes" id="UP000237822">
    <property type="component" value="Unassembled WGS sequence"/>
</dbReference>
<feature type="region of interest" description="Disordered" evidence="6">
    <location>
        <begin position="943"/>
        <end position="977"/>
    </location>
</feature>
<keyword evidence="8" id="KW-1185">Reference proteome</keyword>
<dbReference type="PANTHER" id="PTHR39344">
    <property type="entry name" value="UPF0182 PROTEIN SLL1060"/>
    <property type="match status" value="1"/>
</dbReference>
<dbReference type="GO" id="GO:0005576">
    <property type="term" value="C:extracellular region"/>
    <property type="evidence" value="ECO:0007669"/>
    <property type="project" value="TreeGrafter"/>
</dbReference>
<name>A0A2T0UYF4_9MICO</name>
<comment type="subcellular location">
    <subcellularLocation>
        <location evidence="5">Cell membrane</location>
        <topology evidence="5">Multi-pass membrane protein</topology>
    </subcellularLocation>
</comment>
<evidence type="ECO:0000256" key="4">
    <source>
        <dbReference type="ARBA" id="ARBA00023136"/>
    </source>
</evidence>
<feature type="transmembrane region" description="Helical" evidence="5">
    <location>
        <begin position="219"/>
        <end position="245"/>
    </location>
</feature>
<evidence type="ECO:0000256" key="1">
    <source>
        <dbReference type="ARBA" id="ARBA00022475"/>
    </source>
</evidence>
<accession>A0A2T0UYF4</accession>
<feature type="region of interest" description="Disordered" evidence="6">
    <location>
        <begin position="1"/>
        <end position="65"/>
    </location>
</feature>
<sequence length="1050" mass="112079">MSRSEWFDGIDPDDADNGSGAGERRGEGPGRRPAGAGGPGGPAGPRVPGFGGRPGSPGGSGPRRRSPLGITVGILAGLGLLLLMGAGLLTDLWWFESVGFRDVFLTQLWTRVILFVGAFVITAGAVAASLVIAYRTRPLTFPQTPSAQVLAQYREALDPLRRLATFVVPGVLGLLAGAAAMGAWRTFLLWRNGVPFGTKDPQFGLDVGFFVFTLPWLRFLVGFLTIVLVLALIAAAFTHYVYGGLQLPGRGRTTRAAFVQIATLASLLALVRAASSWLDRYSLTTSESRLITGITYTDANAVLPIKAILAVATLMCAGFFIAAIWTRSWRLPLVGVGLLTVLSVVAGGLYPAAVQSLKVRPSEKSLEAQYIQRNIDATRTAYGLDGIKKTPYAATTDAAPGQLRADAETIPGIRLVDPNVVSPTFRQFEGLRQYYAFPDILDVDRYTIDGQKSDSVVAVRELRLDGVPDGQRNWLNDHTVYTHGFGFIGAYGNRRTSEGDPQFFTSGFSTKGPGGVEYEPRIYFGEESTQYSIVGAPEGAKPREFDYPDDQGEGGQANNTYEGKGGVAIGSFGRKLAYAVKYREPKFLLSDAVNPESRLLDYRTPRERVQRVAPWLTLDGNAYPALVDGRIKWIVDAYTTTAQYPNSKLEDLEQATSDSVSQRANSVVVAGRGKINYIRNSVKATVDAFDGSVKLYGWDTEDPILKAWSKAFPEAVSPMSEMSAQLMSHVRYPQDLLKVQRQLLSSYHVTDANSFYGGGDFWRVPKDPTHATQDQPVYYQSLAMPDQKAPAFSLTTTFIPSGGSREILRGFLAVDSDAGSTAGKPSESYGTMRLLELPRNTAVDGPGQVQNQIEVSTARSQSPSEPLNLSQFIAQNRQSGKTLTYGNLLTLPVGEGLLYVQPMYVQASREGGSFPQNKATVAVFGKRIAWGETLDQALDGVFGGNSGASAGDSGTDTGGGSPPPGGEPPSTQSPSAQLAEVIRDIEAANAAGQAALKKGDFAAYGQAQKDLQDAINRAGALAPQLGASGATPAPTATSGASPSPSPSSSP</sequence>
<feature type="region of interest" description="Disordered" evidence="6">
    <location>
        <begin position="1023"/>
        <end position="1050"/>
    </location>
</feature>
<comment type="caution">
    <text evidence="7">The sequence shown here is derived from an EMBL/GenBank/DDBJ whole genome shotgun (WGS) entry which is preliminary data.</text>
</comment>
<feature type="transmembrane region" description="Helical" evidence="5">
    <location>
        <begin position="307"/>
        <end position="326"/>
    </location>
</feature>
<keyword evidence="4 5" id="KW-0472">Membrane</keyword>
<dbReference type="EMBL" id="PVTI01000003">
    <property type="protein sequence ID" value="PRY62963.1"/>
    <property type="molecule type" value="Genomic_DNA"/>
</dbReference>
<comment type="similarity">
    <text evidence="5">Belongs to the UPF0182 family.</text>
</comment>
<feature type="transmembrane region" description="Helical" evidence="5">
    <location>
        <begin position="333"/>
        <end position="353"/>
    </location>
</feature>
<feature type="transmembrane region" description="Helical" evidence="5">
    <location>
        <begin position="109"/>
        <end position="134"/>
    </location>
</feature>
<evidence type="ECO:0000256" key="6">
    <source>
        <dbReference type="SAM" id="MobiDB-lite"/>
    </source>
</evidence>
<evidence type="ECO:0000256" key="5">
    <source>
        <dbReference type="HAMAP-Rule" id="MF_01600"/>
    </source>
</evidence>
<dbReference type="OrthoDB" id="9763654at2"/>
<keyword evidence="1 5" id="KW-1003">Cell membrane</keyword>
<feature type="transmembrane region" description="Helical" evidence="5">
    <location>
        <begin position="68"/>
        <end position="89"/>
    </location>
</feature>
<feature type="compositionally biased region" description="Gly residues" evidence="6">
    <location>
        <begin position="35"/>
        <end position="61"/>
    </location>
</feature>
<dbReference type="InterPro" id="IPR005372">
    <property type="entry name" value="UPF0182"/>
</dbReference>
<organism evidence="7 8">
    <name type="scientific">Knoellia remsis</name>
    <dbReference type="NCBI Taxonomy" id="407159"/>
    <lineage>
        <taxon>Bacteria</taxon>
        <taxon>Bacillati</taxon>
        <taxon>Actinomycetota</taxon>
        <taxon>Actinomycetes</taxon>
        <taxon>Micrococcales</taxon>
        <taxon>Intrasporangiaceae</taxon>
        <taxon>Knoellia</taxon>
    </lineage>
</organism>
<proteinExistence type="inferred from homology"/>
<dbReference type="HAMAP" id="MF_01600">
    <property type="entry name" value="UPF0182"/>
    <property type="match status" value="1"/>
</dbReference>
<gene>
    <name evidence="7" type="ORF">BCF74_103172</name>
</gene>
<protein>
    <recommendedName>
        <fullName evidence="5">UPF0182 protein BCF74_103172</fullName>
    </recommendedName>
</protein>
<evidence type="ECO:0000313" key="7">
    <source>
        <dbReference type="EMBL" id="PRY62963.1"/>
    </source>
</evidence>
<keyword evidence="3 5" id="KW-1133">Transmembrane helix</keyword>